<feature type="transmembrane region" description="Helical" evidence="1">
    <location>
        <begin position="888"/>
        <end position="906"/>
    </location>
</feature>
<feature type="transmembrane region" description="Helical" evidence="1">
    <location>
        <begin position="918"/>
        <end position="937"/>
    </location>
</feature>
<dbReference type="GO" id="GO:0042910">
    <property type="term" value="F:xenobiotic transmembrane transporter activity"/>
    <property type="evidence" value="ECO:0007669"/>
    <property type="project" value="TreeGrafter"/>
</dbReference>
<dbReference type="Gene3D" id="1.20.1640.10">
    <property type="entry name" value="Multidrug efflux transporter AcrB transmembrane domain"/>
    <property type="match status" value="2"/>
</dbReference>
<dbReference type="SUPFAM" id="SSF82714">
    <property type="entry name" value="Multidrug efflux transporter AcrB TolC docking domain, DN and DC subdomains"/>
    <property type="match status" value="2"/>
</dbReference>
<keyword evidence="1" id="KW-0472">Membrane</keyword>
<feature type="transmembrane region" description="Helical" evidence="1">
    <location>
        <begin position="862"/>
        <end position="881"/>
    </location>
</feature>
<evidence type="ECO:0000313" key="3">
    <source>
        <dbReference type="Proteomes" id="UP000244940"/>
    </source>
</evidence>
<dbReference type="PRINTS" id="PR00702">
    <property type="entry name" value="ACRIFLAVINRP"/>
</dbReference>
<keyword evidence="1" id="KW-0812">Transmembrane</keyword>
<name>A0A2U2C590_9RHOB</name>
<feature type="transmembrane region" description="Helical" evidence="1">
    <location>
        <begin position="12"/>
        <end position="31"/>
    </location>
</feature>
<dbReference type="SUPFAM" id="SSF82866">
    <property type="entry name" value="Multidrug efflux transporter AcrB transmembrane domain"/>
    <property type="match status" value="2"/>
</dbReference>
<dbReference type="EMBL" id="QEYD01000013">
    <property type="protein sequence ID" value="PWE27043.1"/>
    <property type="molecule type" value="Genomic_DNA"/>
</dbReference>
<dbReference type="OrthoDB" id="174266at2"/>
<dbReference type="Pfam" id="PF00873">
    <property type="entry name" value="ACR_tran"/>
    <property type="match status" value="1"/>
</dbReference>
<feature type="transmembrane region" description="Helical" evidence="1">
    <location>
        <begin position="422"/>
        <end position="445"/>
    </location>
</feature>
<accession>A0A2U2C590</accession>
<feature type="transmembrane region" description="Helical" evidence="1">
    <location>
        <begin position="958"/>
        <end position="979"/>
    </location>
</feature>
<feature type="transmembrane region" description="Helical" evidence="1">
    <location>
        <begin position="451"/>
        <end position="474"/>
    </location>
</feature>
<keyword evidence="1" id="KW-1133">Transmembrane helix</keyword>
<dbReference type="Gene3D" id="3.30.2090.10">
    <property type="entry name" value="Multidrug efflux transporter AcrB TolC docking domain, DN and DC subdomains"/>
    <property type="match status" value="2"/>
</dbReference>
<reference evidence="2 3" key="1">
    <citation type="submission" date="2018-05" db="EMBL/GenBank/DDBJ databases">
        <title>Pararhodobacter marina sp. nov., isolated from deep-sea water of the Indian Ocean.</title>
        <authorList>
            <person name="Lai Q.Sr."/>
            <person name="Liu X."/>
            <person name="Shao Z."/>
        </authorList>
    </citation>
    <scope>NUCLEOTIDE SEQUENCE [LARGE SCALE GENOMIC DNA]</scope>
    <source>
        <strain evidence="2 3">CIC4N-9</strain>
    </source>
</reference>
<dbReference type="Proteomes" id="UP000244940">
    <property type="component" value="Unassembled WGS sequence"/>
</dbReference>
<feature type="transmembrane region" description="Helical" evidence="1">
    <location>
        <begin position="328"/>
        <end position="347"/>
    </location>
</feature>
<dbReference type="AlphaFoldDB" id="A0A2U2C590"/>
<sequence>MIRWFTGHPTAANLLLVLFLAMGALSLPALIRETFPDFRDTEVEITVPYRGASASEVEEAICRPLWDAVQGVEALDELRCTAQDNRARAVAVMDEGGDPIRFVNALRTEIGAIDSFPARAEAPLVRELHRTDGVASVAVSGDLPLHELDLFAEGLADRLSALPEIAQVTLSGLGERQFRIEAERAVLAQYGLTPARLADVLSAQSLDQPSGALLTPGGDLQLRLTESRRTLDELAALPVLVQDNGARLVLGDVATIREAHDPAEERAYLDGAPAILLEIHKPRGTDALRALEALRGEVAQTRRTLPPSLNVEIVQDTTSIVRDRLAMLIRNGVAGLVLVVLVMSLFFRPGLALWAAMGLPVAMAGALVMMSLTGLTLNMITMVALLMAIGIVMDDSIVLSDSIAVEAAKGDGLEGVVRGVRLVAPGVFASFLTTVAIFAPLSFLAGTLGKVLQVLPLVLIAALAASLIEAFLILPRHLRHEAERAGKPPGGFRRRFDAGVDHLREGLGRVADLAIRARYLTTGLAIGALIVTLGAVGGGVVKREALPDIDGDVLEARLLMPQGTPLARTAEAVAQIEAALVQVNADLTPDQPEGQPLVVRRITRFNRNVSAGEQGAHVATISADLLSAEIRATSLDDIAEAWRQTIGPLAGASSLVIAEPGIGPQGVAIELRLMHPDLEVLHAQGARVLAELGSYAGIRNAMLNLRPGKPELRLTLTETAPGLGLTAADVAGQLRAAFLGATLDDVRTGAIAHEVELILAPGDRDALGDLQDFRFQVSGGREVPFDSVLRMEEARGWGTITQVNGARSVTVQADIDPRLGNADAITAALRATILDEMTTTIPGLRVSVEGQAANLAETAGSILRGFLLGLLGIYLILSFQFRSYVEPVIVMMTIPLAFLGVVWGHWATGYDISMPSMMGAASLAGIVVNNAILLVEVTKARAAEGLSLAASAGQAVRARVRPIVITVATTVIGMVPLLAETSLQAQVLKPLVVSVVFGMIASTLLVLIVLPAFYAILGDLGLARHRPGGRAGAESRSRDLTVD</sequence>
<dbReference type="GeneID" id="94366938"/>
<dbReference type="PANTHER" id="PTHR32063">
    <property type="match status" value="1"/>
</dbReference>
<keyword evidence="3" id="KW-1185">Reference proteome</keyword>
<dbReference type="GO" id="GO:0005886">
    <property type="term" value="C:plasma membrane"/>
    <property type="evidence" value="ECO:0007669"/>
    <property type="project" value="TreeGrafter"/>
</dbReference>
<gene>
    <name evidence="2" type="ORF">C4N9_18740</name>
</gene>
<comment type="caution">
    <text evidence="2">The sequence shown here is derived from an EMBL/GenBank/DDBJ whole genome shotgun (WGS) entry which is preliminary data.</text>
</comment>
<feature type="transmembrane region" description="Helical" evidence="1">
    <location>
        <begin position="991"/>
        <end position="1017"/>
    </location>
</feature>
<dbReference type="Gene3D" id="3.30.70.1320">
    <property type="entry name" value="Multidrug efflux transporter AcrB pore domain like"/>
    <property type="match status" value="1"/>
</dbReference>
<dbReference type="PANTHER" id="PTHR32063:SF33">
    <property type="entry name" value="RND SUPERFAMILY EFFLUX PUMP PERMEASE COMPONENT"/>
    <property type="match status" value="1"/>
</dbReference>
<dbReference type="InterPro" id="IPR001036">
    <property type="entry name" value="Acrflvin-R"/>
</dbReference>
<proteinExistence type="predicted"/>
<dbReference type="RefSeq" id="WP_109534890.1">
    <property type="nucleotide sequence ID" value="NZ_QEYD01000013.1"/>
</dbReference>
<dbReference type="SUPFAM" id="SSF82693">
    <property type="entry name" value="Multidrug efflux transporter AcrB pore domain, PN1, PN2, PC1 and PC2 subdomains"/>
    <property type="match status" value="2"/>
</dbReference>
<dbReference type="InterPro" id="IPR027463">
    <property type="entry name" value="AcrB_DN_DC_subdom"/>
</dbReference>
<dbReference type="Gene3D" id="3.30.70.1430">
    <property type="entry name" value="Multidrug efflux transporter AcrB pore domain"/>
    <property type="match status" value="2"/>
</dbReference>
<feature type="transmembrane region" description="Helical" evidence="1">
    <location>
        <begin position="519"/>
        <end position="541"/>
    </location>
</feature>
<organism evidence="2 3">
    <name type="scientific">Pararhodobacter marinus</name>
    <dbReference type="NCBI Taxonomy" id="2184063"/>
    <lineage>
        <taxon>Bacteria</taxon>
        <taxon>Pseudomonadati</taxon>
        <taxon>Pseudomonadota</taxon>
        <taxon>Alphaproteobacteria</taxon>
        <taxon>Rhodobacterales</taxon>
        <taxon>Paracoccaceae</taxon>
        <taxon>Pararhodobacter</taxon>
    </lineage>
</organism>
<protein>
    <submittedName>
        <fullName evidence="2">AcrB/AcrD/AcrF family protein</fullName>
    </submittedName>
</protein>
<evidence type="ECO:0000256" key="1">
    <source>
        <dbReference type="SAM" id="Phobius"/>
    </source>
</evidence>
<dbReference type="Gene3D" id="3.30.70.1440">
    <property type="entry name" value="Multidrug efflux transporter AcrB pore domain"/>
    <property type="match status" value="1"/>
</dbReference>
<evidence type="ECO:0000313" key="2">
    <source>
        <dbReference type="EMBL" id="PWE27043.1"/>
    </source>
</evidence>